<dbReference type="PANTHER" id="PTHR11079:SF156">
    <property type="entry name" value="INACTIVE TRNA-SPECIFIC ADENOSINE DEAMINASE-LIKE PROTEIN 3-RELATED"/>
    <property type="match status" value="1"/>
</dbReference>
<dbReference type="InterPro" id="IPR002125">
    <property type="entry name" value="CMP_dCMP_dom"/>
</dbReference>
<dbReference type="Proteomes" id="UP000504632">
    <property type="component" value="Chromosome 10"/>
</dbReference>
<sequence length="357" mass="39497">MEPVPKRRRESDADSWEAFPVLSDDQCDDIKLLEAYAAPIIDKRETSRLVKELAESFPLPGLQHIKRVRACKDKNSPHPLEVIVCLSSDLPEVGGESVTLSDLLHSRPVDSNGLGEPFVVKIPARPPLTRPQFEQASTHWPTSFHEDKQVTSALKGQLFTASQKAKMQQHMLCAVQAAKAGHERGMDAVGAVIVDPASDRVLAVSHDCKRRTHPLHHAVMVCIDLIAHGQGGGAYDYGEYPACQFISLDAQQPKDRAESPTYGNANQPGQAEEKSSQPYICTGYDLYVTREPCVMCAMALVHSRISRVFYGATAVDGALGTKYKIHTHTDLNHHFEVFRGIMLHECQNLQTLDKCLL</sequence>
<dbReference type="OrthoDB" id="3180714at2759"/>
<evidence type="ECO:0000313" key="5">
    <source>
        <dbReference type="Proteomes" id="UP000504632"/>
    </source>
</evidence>
<reference evidence="6" key="1">
    <citation type="submission" date="2025-08" db="UniProtKB">
        <authorList>
            <consortium name="RefSeq"/>
        </authorList>
    </citation>
    <scope>IDENTIFICATION</scope>
</reference>
<dbReference type="PANTHER" id="PTHR11079">
    <property type="entry name" value="CYTOSINE DEAMINASE FAMILY MEMBER"/>
    <property type="match status" value="1"/>
</dbReference>
<dbReference type="AlphaFoldDB" id="A0A6J2WDB9"/>
<dbReference type="CTD" id="113179"/>
<dbReference type="GeneID" id="115822511"/>
<dbReference type="RefSeq" id="XP_030642254.1">
    <property type="nucleotide sequence ID" value="XM_030786394.1"/>
</dbReference>
<dbReference type="Gene3D" id="3.40.140.10">
    <property type="entry name" value="Cytidine Deaminase, domain 2"/>
    <property type="match status" value="1"/>
</dbReference>
<dbReference type="FunCoup" id="A0A6J2WDB9">
    <property type="interactions" value="605"/>
</dbReference>
<evidence type="ECO:0000256" key="1">
    <source>
        <dbReference type="ARBA" id="ARBA00001947"/>
    </source>
</evidence>
<protein>
    <submittedName>
        <fullName evidence="6">Inactive tRNA-specific adenosine deaminase-like protein 3</fullName>
    </submittedName>
</protein>
<comment type="cofactor">
    <cofactor evidence="1">
        <name>Zn(2+)</name>
        <dbReference type="ChEBI" id="CHEBI:29105"/>
    </cofactor>
</comment>
<organism evidence="5 6">
    <name type="scientific">Chanos chanos</name>
    <name type="common">Milkfish</name>
    <name type="synonym">Mugil chanos</name>
    <dbReference type="NCBI Taxonomy" id="29144"/>
    <lineage>
        <taxon>Eukaryota</taxon>
        <taxon>Metazoa</taxon>
        <taxon>Chordata</taxon>
        <taxon>Craniata</taxon>
        <taxon>Vertebrata</taxon>
        <taxon>Euteleostomi</taxon>
        <taxon>Actinopterygii</taxon>
        <taxon>Neopterygii</taxon>
        <taxon>Teleostei</taxon>
        <taxon>Ostariophysi</taxon>
        <taxon>Gonorynchiformes</taxon>
        <taxon>Chanidae</taxon>
        <taxon>Chanos</taxon>
    </lineage>
</organism>
<name>A0A6J2WDB9_CHACN</name>
<proteinExistence type="inferred from homology"/>
<dbReference type="InParanoid" id="A0A6J2WDB9"/>
<feature type="domain" description="CMP/dCMP-type deaminase" evidence="4">
    <location>
        <begin position="165"/>
        <end position="338"/>
    </location>
</feature>
<evidence type="ECO:0000259" key="4">
    <source>
        <dbReference type="PROSITE" id="PS51747"/>
    </source>
</evidence>
<keyword evidence="5" id="KW-1185">Reference proteome</keyword>
<dbReference type="GO" id="GO:0005737">
    <property type="term" value="C:cytoplasm"/>
    <property type="evidence" value="ECO:0007669"/>
    <property type="project" value="TreeGrafter"/>
</dbReference>
<dbReference type="CDD" id="cd01285">
    <property type="entry name" value="nucleoside_deaminase"/>
    <property type="match status" value="1"/>
</dbReference>
<dbReference type="PROSITE" id="PS51747">
    <property type="entry name" value="CYT_DCMP_DEAMINASES_2"/>
    <property type="match status" value="1"/>
</dbReference>
<evidence type="ECO:0000313" key="6">
    <source>
        <dbReference type="RefSeq" id="XP_030642254.1"/>
    </source>
</evidence>
<dbReference type="GO" id="GO:0008033">
    <property type="term" value="P:tRNA processing"/>
    <property type="evidence" value="ECO:0007669"/>
    <property type="project" value="UniProtKB-KW"/>
</dbReference>
<dbReference type="GO" id="GO:0005634">
    <property type="term" value="C:nucleus"/>
    <property type="evidence" value="ECO:0007669"/>
    <property type="project" value="TreeGrafter"/>
</dbReference>
<evidence type="ECO:0000256" key="2">
    <source>
        <dbReference type="ARBA" id="ARBA00022694"/>
    </source>
</evidence>
<comment type="similarity">
    <text evidence="3">Belongs to the cytidine and deoxycytidylate deaminase family. ADAT3 subfamily.</text>
</comment>
<dbReference type="SUPFAM" id="SSF53927">
    <property type="entry name" value="Cytidine deaminase-like"/>
    <property type="match status" value="1"/>
</dbReference>
<accession>A0A6J2WDB9</accession>
<dbReference type="GO" id="GO:0052717">
    <property type="term" value="F:tRNA-specific adenosine-34 deaminase activity"/>
    <property type="evidence" value="ECO:0007669"/>
    <property type="project" value="TreeGrafter"/>
</dbReference>
<gene>
    <name evidence="6" type="primary">adat3</name>
</gene>
<dbReference type="Pfam" id="PF00383">
    <property type="entry name" value="dCMP_cyt_deam_1"/>
    <property type="match status" value="1"/>
</dbReference>
<keyword evidence="2" id="KW-0819">tRNA processing</keyword>
<evidence type="ECO:0000256" key="3">
    <source>
        <dbReference type="ARBA" id="ARBA00038160"/>
    </source>
</evidence>
<dbReference type="InterPro" id="IPR016193">
    <property type="entry name" value="Cytidine_deaminase-like"/>
</dbReference>